<keyword evidence="2" id="KW-1185">Reference proteome</keyword>
<dbReference type="AlphaFoldDB" id="A0AAN4Z2M0"/>
<evidence type="ECO:0000313" key="2">
    <source>
        <dbReference type="Proteomes" id="UP001328107"/>
    </source>
</evidence>
<proteinExistence type="predicted"/>
<sequence length="127" mass="14334">MSSEVRTFDHLFAYYKSRIKTNNKYNINVCEGARDRIDKDTPVQKGLKATFERAEEAILSAANSPFAGVVIDNAQHILLGYSDAEFNQGSHVKSEVKEVEPEDNNYETYMREKAVEAVSTAIDFSFT</sequence>
<dbReference type="EMBL" id="BTRK01000001">
    <property type="protein sequence ID" value="GMR30237.1"/>
    <property type="molecule type" value="Genomic_DNA"/>
</dbReference>
<gene>
    <name evidence="1" type="ORF">PMAYCL1PPCAC_00432</name>
</gene>
<comment type="caution">
    <text evidence="1">The sequence shown here is derived from an EMBL/GenBank/DDBJ whole genome shotgun (WGS) entry which is preliminary data.</text>
</comment>
<evidence type="ECO:0000313" key="1">
    <source>
        <dbReference type="EMBL" id="GMR30237.1"/>
    </source>
</evidence>
<dbReference type="Proteomes" id="UP001328107">
    <property type="component" value="Unassembled WGS sequence"/>
</dbReference>
<name>A0AAN4Z2M0_9BILA</name>
<organism evidence="1 2">
    <name type="scientific">Pristionchus mayeri</name>
    <dbReference type="NCBI Taxonomy" id="1317129"/>
    <lineage>
        <taxon>Eukaryota</taxon>
        <taxon>Metazoa</taxon>
        <taxon>Ecdysozoa</taxon>
        <taxon>Nematoda</taxon>
        <taxon>Chromadorea</taxon>
        <taxon>Rhabditida</taxon>
        <taxon>Rhabditina</taxon>
        <taxon>Diplogasteromorpha</taxon>
        <taxon>Diplogasteroidea</taxon>
        <taxon>Neodiplogasteridae</taxon>
        <taxon>Pristionchus</taxon>
    </lineage>
</organism>
<accession>A0AAN4Z2M0</accession>
<reference evidence="2" key="1">
    <citation type="submission" date="2022-10" db="EMBL/GenBank/DDBJ databases">
        <title>Genome assembly of Pristionchus species.</title>
        <authorList>
            <person name="Yoshida K."/>
            <person name="Sommer R.J."/>
        </authorList>
    </citation>
    <scope>NUCLEOTIDE SEQUENCE [LARGE SCALE GENOMIC DNA]</scope>
    <source>
        <strain evidence="2">RS5460</strain>
    </source>
</reference>
<protein>
    <submittedName>
        <fullName evidence="1">Uncharacterized protein</fullName>
    </submittedName>
</protein>